<accession>A0A8J3S7W4</accession>
<dbReference type="SUPFAM" id="SSF52743">
    <property type="entry name" value="Subtilisin-like"/>
    <property type="match status" value="1"/>
</dbReference>
<dbReference type="PROSITE" id="PS00136">
    <property type="entry name" value="SUBTILASE_ASP"/>
    <property type="match status" value="1"/>
</dbReference>
<dbReference type="GO" id="GO:0006508">
    <property type="term" value="P:proteolysis"/>
    <property type="evidence" value="ECO:0007669"/>
    <property type="project" value="UniProtKB-KW"/>
</dbReference>
<comment type="caution">
    <text evidence="10">The sequence shown here is derived from an EMBL/GenBank/DDBJ whole genome shotgun (WGS) entry which is preliminary data.</text>
</comment>
<dbReference type="RefSeq" id="WP_189241913.1">
    <property type="nucleotide sequence ID" value="NZ_BMQP01000006.1"/>
</dbReference>
<feature type="compositionally biased region" description="Low complexity" evidence="7">
    <location>
        <begin position="33"/>
        <end position="55"/>
    </location>
</feature>
<evidence type="ECO:0000256" key="2">
    <source>
        <dbReference type="ARBA" id="ARBA00022670"/>
    </source>
</evidence>
<comment type="similarity">
    <text evidence="1 5 6">Belongs to the peptidase S8 family.</text>
</comment>
<evidence type="ECO:0000256" key="4">
    <source>
        <dbReference type="ARBA" id="ARBA00022825"/>
    </source>
</evidence>
<dbReference type="PRINTS" id="PR00723">
    <property type="entry name" value="SUBTILISIN"/>
</dbReference>
<gene>
    <name evidence="10" type="ORF">Pro02_68620</name>
</gene>
<dbReference type="InterPro" id="IPR050131">
    <property type="entry name" value="Peptidase_S8_subtilisin-like"/>
</dbReference>
<evidence type="ECO:0000259" key="9">
    <source>
        <dbReference type="Pfam" id="PF00082"/>
    </source>
</evidence>
<feature type="active site" description="Charge relay system" evidence="5">
    <location>
        <position position="420"/>
    </location>
</feature>
<proteinExistence type="inferred from homology"/>
<dbReference type="InterPro" id="IPR023828">
    <property type="entry name" value="Peptidase_S8_Ser-AS"/>
</dbReference>
<dbReference type="GO" id="GO:0004252">
    <property type="term" value="F:serine-type endopeptidase activity"/>
    <property type="evidence" value="ECO:0007669"/>
    <property type="project" value="UniProtKB-UniRule"/>
</dbReference>
<feature type="region of interest" description="Disordered" evidence="7">
    <location>
        <begin position="474"/>
        <end position="524"/>
    </location>
</feature>
<organism evidence="10 11">
    <name type="scientific">Planobispora rosea</name>
    <dbReference type="NCBI Taxonomy" id="35762"/>
    <lineage>
        <taxon>Bacteria</taxon>
        <taxon>Bacillati</taxon>
        <taxon>Actinomycetota</taxon>
        <taxon>Actinomycetes</taxon>
        <taxon>Streptosporangiales</taxon>
        <taxon>Streptosporangiaceae</taxon>
        <taxon>Planobispora</taxon>
    </lineage>
</organism>
<evidence type="ECO:0000256" key="5">
    <source>
        <dbReference type="PROSITE-ProRule" id="PRU01240"/>
    </source>
</evidence>
<keyword evidence="2 5" id="KW-0645">Protease</keyword>
<dbReference type="EMBL" id="BOOI01000081">
    <property type="protein sequence ID" value="GIH88454.1"/>
    <property type="molecule type" value="Genomic_DNA"/>
</dbReference>
<dbReference type="PANTHER" id="PTHR43806:SF11">
    <property type="entry name" value="CEREVISIN-RELATED"/>
    <property type="match status" value="1"/>
</dbReference>
<keyword evidence="11" id="KW-1185">Reference proteome</keyword>
<feature type="compositionally biased region" description="Pro residues" evidence="7">
    <location>
        <begin position="497"/>
        <end position="509"/>
    </location>
</feature>
<feature type="domain" description="Peptidase S8/S53" evidence="9">
    <location>
        <begin position="182"/>
        <end position="441"/>
    </location>
</feature>
<evidence type="ECO:0000256" key="6">
    <source>
        <dbReference type="RuleBase" id="RU003355"/>
    </source>
</evidence>
<feature type="region of interest" description="Disordered" evidence="7">
    <location>
        <begin position="26"/>
        <end position="84"/>
    </location>
</feature>
<dbReference type="InterPro" id="IPR036852">
    <property type="entry name" value="Peptidase_S8/S53_dom_sf"/>
</dbReference>
<dbReference type="InterPro" id="IPR000209">
    <property type="entry name" value="Peptidase_S8/S53_dom"/>
</dbReference>
<sequence>MRLRALVATAIVLTIIPAAPALAENAPAPPPAVAESPVAAENPAPAESPAASAPVTPSPVPSPEGGPAPDAGDPSPPAPAPKLEEGLAADEDGARVIVEVTAPAEAAPVADQAQALPGAEVVLQPPDTSFIVVEATGESLAVLAEDPRVVSVRRDRTYSPSALAPNLQVIGAEAVHNANVRGDGQTIAIVDTGIDADHPAFGGKVVGQACFSTADGTSQTLCPNGQTTDPASADAETAACVHDGVNLCDHGTHVAGIAHAVAPAADIVAVQVFSRDNDCYGDGSGEVCLTAYESSILLALDHVAKLKDSTPGLVAVNLSLGTFPFEGSCDNVTGLEAMRGKVEALRAKGVAVVAAAGNDGTPGAGAPGCFSAAVTVGATGNDDHVADWSNHGSTLDLFAPGVEIDSAVPGGGTQVYSGTSMATPHVAGAFALMAQKETDDAPDALLGRLRTAGRPIVYGGVTVPRLDLGVAILGGTPQPPVTQEPVPDGPGDDPSDTPTPDPTSGPEPEPVPDDTPDPAPVPLPTVTVTVTVTATPPAAAPAVCTRGKGRTTLTAAQWAVEMHKRTGKLSDETLDCYLRLAAKASAVFPEITRASTPGTAHRVLKPSGKTARTAKATFDRELLAAWLNWAHGAVNLTAKAGGTSTVKAALASAEKRRLAALSLSKAASALRKQVNTRRPA</sequence>
<dbReference type="AlphaFoldDB" id="A0A8J3S7W4"/>
<feature type="signal peptide" evidence="8">
    <location>
        <begin position="1"/>
        <end position="23"/>
    </location>
</feature>
<dbReference type="PROSITE" id="PS51892">
    <property type="entry name" value="SUBTILASE"/>
    <property type="match status" value="1"/>
</dbReference>
<dbReference type="PROSITE" id="PS00138">
    <property type="entry name" value="SUBTILASE_SER"/>
    <property type="match status" value="1"/>
</dbReference>
<evidence type="ECO:0000313" key="11">
    <source>
        <dbReference type="Proteomes" id="UP000655044"/>
    </source>
</evidence>
<dbReference type="Gene3D" id="3.40.50.200">
    <property type="entry name" value="Peptidase S8/S53 domain"/>
    <property type="match status" value="1"/>
</dbReference>
<feature type="chain" id="PRO_5035220284" description="Peptidase S8/S53 domain-containing protein" evidence="8">
    <location>
        <begin position="24"/>
        <end position="680"/>
    </location>
</feature>
<protein>
    <recommendedName>
        <fullName evidence="9">Peptidase S8/S53 domain-containing protein</fullName>
    </recommendedName>
</protein>
<evidence type="ECO:0000256" key="3">
    <source>
        <dbReference type="ARBA" id="ARBA00022801"/>
    </source>
</evidence>
<keyword evidence="3 5" id="KW-0378">Hydrolase</keyword>
<feature type="active site" description="Charge relay system" evidence="5">
    <location>
        <position position="191"/>
    </location>
</feature>
<keyword evidence="4 5" id="KW-0720">Serine protease</keyword>
<dbReference type="PANTHER" id="PTHR43806">
    <property type="entry name" value="PEPTIDASE S8"/>
    <property type="match status" value="1"/>
</dbReference>
<evidence type="ECO:0000313" key="10">
    <source>
        <dbReference type="EMBL" id="GIH88454.1"/>
    </source>
</evidence>
<feature type="compositionally biased region" description="Pro residues" evidence="7">
    <location>
        <begin position="56"/>
        <end position="66"/>
    </location>
</feature>
<dbReference type="InterPro" id="IPR015500">
    <property type="entry name" value="Peptidase_S8_subtilisin-rel"/>
</dbReference>
<dbReference type="InterPro" id="IPR023827">
    <property type="entry name" value="Peptidase_S8_Asp-AS"/>
</dbReference>
<reference evidence="10" key="1">
    <citation type="submission" date="2021-01" db="EMBL/GenBank/DDBJ databases">
        <title>Whole genome shotgun sequence of Planobispora rosea NBRC 15558.</title>
        <authorList>
            <person name="Komaki H."/>
            <person name="Tamura T."/>
        </authorList>
    </citation>
    <scope>NUCLEOTIDE SEQUENCE</scope>
    <source>
        <strain evidence="10">NBRC 15558</strain>
    </source>
</reference>
<evidence type="ECO:0000256" key="8">
    <source>
        <dbReference type="SAM" id="SignalP"/>
    </source>
</evidence>
<dbReference type="Pfam" id="PF00082">
    <property type="entry name" value="Peptidase_S8"/>
    <property type="match status" value="1"/>
</dbReference>
<evidence type="ECO:0000256" key="7">
    <source>
        <dbReference type="SAM" id="MobiDB-lite"/>
    </source>
</evidence>
<name>A0A8J3S7W4_PLARO</name>
<keyword evidence="8" id="KW-0732">Signal</keyword>
<dbReference type="Proteomes" id="UP000655044">
    <property type="component" value="Unassembled WGS sequence"/>
</dbReference>
<evidence type="ECO:0000256" key="1">
    <source>
        <dbReference type="ARBA" id="ARBA00011073"/>
    </source>
</evidence>
<feature type="active site" description="Charge relay system" evidence="5">
    <location>
        <position position="250"/>
    </location>
</feature>